<sequence length="146" mass="15055">MGAAEVVVTSGSWAASEAAAQFCPARIGAVRSPARCPCACLSAVAGAPAPPGQSRLYSAFVQPSGGLLSSRCRWFQGPPRDAFIGWGECPGPVNLRQRGRGAGAGLRCAPRPAPAHRSARRPPERGVSACRERAPPRPAAAATDRN</sequence>
<accession>A0ABN8ZQ27</accession>
<proteinExistence type="predicted"/>
<protein>
    <submittedName>
        <fullName evidence="2">Uncharacterized protein</fullName>
    </submittedName>
</protein>
<keyword evidence="3" id="KW-1185">Reference proteome</keyword>
<evidence type="ECO:0000313" key="3">
    <source>
        <dbReference type="Proteomes" id="UP001176941"/>
    </source>
</evidence>
<organism evidence="2 3">
    <name type="scientific">Rangifer tarandus platyrhynchus</name>
    <name type="common">Svalbard reindeer</name>
    <dbReference type="NCBI Taxonomy" id="3082113"/>
    <lineage>
        <taxon>Eukaryota</taxon>
        <taxon>Metazoa</taxon>
        <taxon>Chordata</taxon>
        <taxon>Craniata</taxon>
        <taxon>Vertebrata</taxon>
        <taxon>Euteleostomi</taxon>
        <taxon>Mammalia</taxon>
        <taxon>Eutheria</taxon>
        <taxon>Laurasiatheria</taxon>
        <taxon>Artiodactyla</taxon>
        <taxon>Ruminantia</taxon>
        <taxon>Pecora</taxon>
        <taxon>Cervidae</taxon>
        <taxon>Odocoileinae</taxon>
        <taxon>Rangifer</taxon>
    </lineage>
</organism>
<evidence type="ECO:0000256" key="1">
    <source>
        <dbReference type="SAM" id="MobiDB-lite"/>
    </source>
</evidence>
<name>A0ABN8ZQ27_RANTA</name>
<gene>
    <name evidence="2" type="ORF">MRATA1EN1_LOCUS23655</name>
</gene>
<feature type="region of interest" description="Disordered" evidence="1">
    <location>
        <begin position="100"/>
        <end position="146"/>
    </location>
</feature>
<reference evidence="2" key="1">
    <citation type="submission" date="2023-04" db="EMBL/GenBank/DDBJ databases">
        <authorList>
            <consortium name="ELIXIR-Norway"/>
        </authorList>
    </citation>
    <scope>NUCLEOTIDE SEQUENCE [LARGE SCALE GENOMIC DNA]</scope>
</reference>
<dbReference type="Proteomes" id="UP001176941">
    <property type="component" value="Chromosome 4"/>
</dbReference>
<evidence type="ECO:0000313" key="2">
    <source>
        <dbReference type="EMBL" id="CAI9174693.1"/>
    </source>
</evidence>
<dbReference type="EMBL" id="OX459940">
    <property type="protein sequence ID" value="CAI9174693.1"/>
    <property type="molecule type" value="Genomic_DNA"/>
</dbReference>